<protein>
    <submittedName>
        <fullName evidence="2">Uncharacterized protein</fullName>
    </submittedName>
</protein>
<organism evidence="2">
    <name type="scientific">viral metagenome</name>
    <dbReference type="NCBI Taxonomy" id="1070528"/>
    <lineage>
        <taxon>unclassified sequences</taxon>
        <taxon>metagenomes</taxon>
        <taxon>organismal metagenomes</taxon>
    </lineage>
</organism>
<name>A0A6M3KKF6_9ZZZZ</name>
<sequence length="98" mass="11517">MARFRYDLETHSWKEIDEIRPDINAGLNGPIYCPEGGYFDRALQHRFESKEEKRSFMREHKLQMEGSSKNYKGVQAQGVGKTYYSIPGVKCSRGYKYR</sequence>
<dbReference type="AlphaFoldDB" id="A0A6M3KKF6"/>
<gene>
    <name evidence="2" type="ORF">MM415A00442_0014</name>
    <name evidence="1" type="ORF">MM415B00961_0004</name>
</gene>
<evidence type="ECO:0000313" key="1">
    <source>
        <dbReference type="EMBL" id="QJA61330.1"/>
    </source>
</evidence>
<dbReference type="EMBL" id="MT141438">
    <property type="protein sequence ID" value="QJA61330.1"/>
    <property type="molecule type" value="Genomic_DNA"/>
</dbReference>
<reference evidence="2" key="1">
    <citation type="submission" date="2020-03" db="EMBL/GenBank/DDBJ databases">
        <title>The deep terrestrial virosphere.</title>
        <authorList>
            <person name="Holmfeldt K."/>
            <person name="Nilsson E."/>
            <person name="Simone D."/>
            <person name="Lopez-Fernandez M."/>
            <person name="Wu X."/>
            <person name="de Brujin I."/>
            <person name="Lundin D."/>
            <person name="Andersson A."/>
            <person name="Bertilsson S."/>
            <person name="Dopson M."/>
        </authorList>
    </citation>
    <scope>NUCLEOTIDE SEQUENCE</scope>
    <source>
        <strain evidence="2">MM415A00442</strain>
        <strain evidence="1">MM415B00961</strain>
    </source>
</reference>
<dbReference type="EMBL" id="MT142480">
    <property type="protein sequence ID" value="QJA82131.1"/>
    <property type="molecule type" value="Genomic_DNA"/>
</dbReference>
<evidence type="ECO:0000313" key="2">
    <source>
        <dbReference type="EMBL" id="QJA82131.1"/>
    </source>
</evidence>
<proteinExistence type="predicted"/>
<accession>A0A6M3KKF6</accession>